<evidence type="ECO:0000313" key="1">
    <source>
        <dbReference type="EMBL" id="KPI86463.1"/>
    </source>
</evidence>
<name>A0A0N1I3H3_LEPSE</name>
<organism evidence="1 2">
    <name type="scientific">Leptomonas seymouri</name>
    <dbReference type="NCBI Taxonomy" id="5684"/>
    <lineage>
        <taxon>Eukaryota</taxon>
        <taxon>Discoba</taxon>
        <taxon>Euglenozoa</taxon>
        <taxon>Kinetoplastea</taxon>
        <taxon>Metakinetoplastina</taxon>
        <taxon>Trypanosomatida</taxon>
        <taxon>Trypanosomatidae</taxon>
        <taxon>Leishmaniinae</taxon>
        <taxon>Leptomonas</taxon>
    </lineage>
</organism>
<keyword evidence="2" id="KW-1185">Reference proteome</keyword>
<comment type="caution">
    <text evidence="1">The sequence shown here is derived from an EMBL/GenBank/DDBJ whole genome shotgun (WGS) entry which is preliminary data.</text>
</comment>
<sequence length="457" mass="51150">MAECDVSVLTSVVSDVTAVISDIDGTLAHYAKTLKKVGYERLESEPPLWRQDDKRHEDEVDRLLWDCYPQSFRNERFASLPYQYWRHTVSGRVVKAYELYNFSLAGAIISENTILLMELLQCKSSLYSGLEVSTVYHQSSSAVACKPVVCCLITGARTSTFIRRRHGGSLPQTAFESCEGGSKLWCRLLNSSEWFKDDANEGPGSAKAGNNSFFYPPQAKDVPMDVEWTNKFSGVTGFRADKSDEENKHLRESKRTIWNLEAELNKAGFATDHNSYDTSFLIDIPNSPCVRSSPSHKASNAAGYLLSFDDAVEAEKYVVSQFRETYNDLFGVELFVNLGKGQVNASGGGKRGVMLHVLDKSAEMDSQANNAGELDGKRFSVEHTVALFDDENDLQFAELCGAGILPSVAHEEVLSHEQWRCDPRERRWFRPPVEGLLGSEWALKQVILFKRQGAVVH</sequence>
<proteinExistence type="predicted"/>
<protein>
    <submittedName>
        <fullName evidence="1">Uncharacterized protein</fullName>
    </submittedName>
</protein>
<dbReference type="AlphaFoldDB" id="A0A0N1I3H3"/>
<dbReference type="VEuPathDB" id="TriTrypDB:Lsey_0129_0020"/>
<gene>
    <name evidence="1" type="ORF">ABL78_4447</name>
</gene>
<dbReference type="SUPFAM" id="SSF56784">
    <property type="entry name" value="HAD-like"/>
    <property type="match status" value="1"/>
</dbReference>
<reference evidence="1 2" key="1">
    <citation type="journal article" date="2015" name="PLoS Pathog.">
        <title>Leptomonas seymouri: Adaptations to the Dixenous Life Cycle Analyzed by Genome Sequencing, Transcriptome Profiling and Co-infection with Leishmania donovani.</title>
        <authorList>
            <person name="Kraeva N."/>
            <person name="Butenko A."/>
            <person name="Hlavacova J."/>
            <person name="Kostygov A."/>
            <person name="Myskova J."/>
            <person name="Grybchuk D."/>
            <person name="Lestinova T."/>
            <person name="Votypka J."/>
            <person name="Volf P."/>
            <person name="Opperdoes F."/>
            <person name="Flegontov P."/>
            <person name="Lukes J."/>
            <person name="Yurchenko V."/>
        </authorList>
    </citation>
    <scope>NUCLEOTIDE SEQUENCE [LARGE SCALE GENOMIC DNA]</scope>
    <source>
        <strain evidence="1 2">ATCC 30220</strain>
    </source>
</reference>
<accession>A0A0N1I3H3</accession>
<dbReference type="OMA" id="FRETYND"/>
<dbReference type="Proteomes" id="UP000038009">
    <property type="component" value="Unassembled WGS sequence"/>
</dbReference>
<dbReference type="OrthoDB" id="407888at2759"/>
<dbReference type="InterPro" id="IPR036412">
    <property type="entry name" value="HAD-like_sf"/>
</dbReference>
<evidence type="ECO:0000313" key="2">
    <source>
        <dbReference type="Proteomes" id="UP000038009"/>
    </source>
</evidence>
<dbReference type="EMBL" id="LJSK01000129">
    <property type="protein sequence ID" value="KPI86463.1"/>
    <property type="molecule type" value="Genomic_DNA"/>
</dbReference>